<dbReference type="InterPro" id="IPR052543">
    <property type="entry name" value="HTH_Metal-responsive_Reg"/>
</dbReference>
<evidence type="ECO:0000313" key="3">
    <source>
        <dbReference type="EMBL" id="ORJ22248.1"/>
    </source>
</evidence>
<evidence type="ECO:0000313" key="4">
    <source>
        <dbReference type="Proteomes" id="UP000192722"/>
    </source>
</evidence>
<dbReference type="InterPro" id="IPR001845">
    <property type="entry name" value="HTH_ArsR_DNA-bd_dom"/>
</dbReference>
<evidence type="ECO:0000259" key="1">
    <source>
        <dbReference type="PROSITE" id="PS50987"/>
    </source>
</evidence>
<dbReference type="SUPFAM" id="SSF46785">
    <property type="entry name" value="Winged helix' DNA-binding domain"/>
    <property type="match status" value="1"/>
</dbReference>
<proteinExistence type="predicted"/>
<dbReference type="RefSeq" id="WP_055781326.1">
    <property type="nucleotide sequence ID" value="NZ_CBCSCF010000011.1"/>
</dbReference>
<reference evidence="2" key="4">
    <citation type="submission" date="2022-09" db="EMBL/GenBank/DDBJ databases">
        <title>Rouxiella aceris sp. nov., isolated from tree sap and emended description of the genus Rhouxiella.</title>
        <authorList>
            <person name="Kim I.S."/>
        </authorList>
    </citation>
    <scope>NUCLEOTIDE SEQUENCE</scope>
    <source>
        <strain evidence="2">SAP-2</strain>
    </source>
</reference>
<dbReference type="PRINTS" id="PR00778">
    <property type="entry name" value="HTHARSR"/>
</dbReference>
<dbReference type="CDD" id="cd00090">
    <property type="entry name" value="HTH_ARSR"/>
    <property type="match status" value="1"/>
</dbReference>
<evidence type="ECO:0000313" key="5">
    <source>
        <dbReference type="Proteomes" id="UP000705283"/>
    </source>
</evidence>
<dbReference type="Proteomes" id="UP000192722">
    <property type="component" value="Unassembled WGS sequence"/>
</dbReference>
<dbReference type="GO" id="GO:0003700">
    <property type="term" value="F:DNA-binding transcription factor activity"/>
    <property type="evidence" value="ECO:0007669"/>
    <property type="project" value="InterPro"/>
</dbReference>
<gene>
    <name evidence="3" type="ORF">BS639_05225</name>
    <name evidence="2" type="ORF">ITX54_09680</name>
</gene>
<name>A0AA40X1E7_9GAMM</name>
<dbReference type="InterPro" id="IPR036388">
    <property type="entry name" value="WH-like_DNA-bd_sf"/>
</dbReference>
<feature type="domain" description="HTH arsR-type" evidence="1">
    <location>
        <begin position="11"/>
        <end position="106"/>
    </location>
</feature>
<dbReference type="GO" id="GO:0003677">
    <property type="term" value="F:DNA binding"/>
    <property type="evidence" value="ECO:0007669"/>
    <property type="project" value="TreeGrafter"/>
</dbReference>
<dbReference type="GO" id="GO:0046686">
    <property type="term" value="P:response to cadmium ion"/>
    <property type="evidence" value="ECO:0007669"/>
    <property type="project" value="TreeGrafter"/>
</dbReference>
<protein>
    <submittedName>
        <fullName evidence="2 3">Transcriptional regulator</fullName>
    </submittedName>
</protein>
<dbReference type="SMART" id="SM00418">
    <property type="entry name" value="HTH_ARSR"/>
    <property type="match status" value="1"/>
</dbReference>
<reference evidence="3 4" key="2">
    <citation type="journal article" date="2017" name="Int. J. Syst. Evol. Microbiol.">
        <title>Rouxiella badensis sp. nov. and Rouxiella silvae sp. nov. isolated from peat bog soil in Germany and emendation of the genus description.</title>
        <authorList>
            <person name="Le Fleche-Mateos A."/>
            <person name="Kugler J.H."/>
            <person name="Hansen S.H."/>
            <person name="Syldatk C."/>
            <person name="Hausmann R."/>
            <person name="Lomprez F."/>
            <person name="Vandenbogaert M."/>
            <person name="Manuguerra J.C."/>
            <person name="Grimont P.A."/>
        </authorList>
    </citation>
    <scope>NUCLEOTIDE SEQUENCE [LARGE SCALE GENOMIC DNA]</scope>
    <source>
        <strain evidence="3 4">213</strain>
    </source>
</reference>
<dbReference type="AlphaFoldDB" id="A0AA40X1E7"/>
<dbReference type="PANTHER" id="PTHR39168">
    <property type="entry name" value="TRANSCRIPTIONAL REGULATOR-RELATED"/>
    <property type="match status" value="1"/>
</dbReference>
<dbReference type="GO" id="GO:0032791">
    <property type="term" value="F:lead ion binding"/>
    <property type="evidence" value="ECO:0007669"/>
    <property type="project" value="TreeGrafter"/>
</dbReference>
<keyword evidence="4" id="KW-1185">Reference proteome</keyword>
<dbReference type="NCBIfam" id="NF033788">
    <property type="entry name" value="HTH_metalloreg"/>
    <property type="match status" value="1"/>
</dbReference>
<dbReference type="EMBL" id="JADMKS010000003">
    <property type="protein sequence ID" value="MBF6636921.1"/>
    <property type="molecule type" value="Genomic_DNA"/>
</dbReference>
<accession>A0AA40X1E7</accession>
<reference evidence="2" key="3">
    <citation type="submission" date="2020-11" db="EMBL/GenBank/DDBJ databases">
        <authorList>
            <person name="Lee S.D."/>
        </authorList>
    </citation>
    <scope>NUCLEOTIDE SEQUENCE</scope>
    <source>
        <strain evidence="2">SAP-2</strain>
    </source>
</reference>
<dbReference type="EMBL" id="MRWD01000009">
    <property type="protein sequence ID" value="ORJ22248.1"/>
    <property type="molecule type" value="Genomic_DNA"/>
</dbReference>
<dbReference type="PROSITE" id="PS50987">
    <property type="entry name" value="HTH_ARSR_2"/>
    <property type="match status" value="1"/>
</dbReference>
<evidence type="ECO:0000313" key="2">
    <source>
        <dbReference type="EMBL" id="MBF6636921.1"/>
    </source>
</evidence>
<dbReference type="Pfam" id="PF01022">
    <property type="entry name" value="HTH_5"/>
    <property type="match status" value="1"/>
</dbReference>
<reference evidence="3" key="1">
    <citation type="submission" date="2016-12" db="EMBL/GenBank/DDBJ databases">
        <authorList>
            <person name="Le Fleche-Mateos A."/>
        </authorList>
    </citation>
    <scope>NUCLEOTIDE SEQUENCE</scope>
    <source>
        <strain evidence="3">213</strain>
    </source>
</reference>
<dbReference type="GO" id="GO:0010288">
    <property type="term" value="P:response to lead ion"/>
    <property type="evidence" value="ECO:0007669"/>
    <property type="project" value="TreeGrafter"/>
</dbReference>
<dbReference type="Gene3D" id="1.10.10.10">
    <property type="entry name" value="Winged helix-like DNA-binding domain superfamily/Winged helix DNA-binding domain"/>
    <property type="match status" value="1"/>
</dbReference>
<dbReference type="GO" id="GO:0097063">
    <property type="term" value="F:cadmium ion sensor activity"/>
    <property type="evidence" value="ECO:0007669"/>
    <property type="project" value="TreeGrafter"/>
</dbReference>
<dbReference type="Proteomes" id="UP000705283">
    <property type="component" value="Unassembled WGS sequence"/>
</dbReference>
<dbReference type="PANTHER" id="PTHR39168:SF1">
    <property type="entry name" value="TRANSCRIPTIONAL REGULATORY PROTEIN"/>
    <property type="match status" value="1"/>
</dbReference>
<dbReference type="InterPro" id="IPR036390">
    <property type="entry name" value="WH_DNA-bd_sf"/>
</dbReference>
<sequence>MPVNQAPTAVSDTHPEDRLAATAAAMADKSRARMLCALMDGRAYTATELSAVADISASTASAHLTRLSDEGFINCLSQGRHRYYRLAGHDVAELLELMMGMSWRAQPRPPVTTPIHLRQARTCYDHLAGEIAVEVYQFMQAKQWISGDGDTLTALGQRQLEALGLVFLPTTSRRKFCCPCLDWSERRYHLGGQLGAALLTLFENKGWITRHLDSRSLDFTDPGQKGLHKVFGIVRHA</sequence>
<comment type="caution">
    <text evidence="2">The sequence shown here is derived from an EMBL/GenBank/DDBJ whole genome shotgun (WGS) entry which is preliminary data.</text>
</comment>
<organism evidence="2 5">
    <name type="scientific">Rouxiella silvae</name>
    <dbReference type="NCBI Taxonomy" id="1646373"/>
    <lineage>
        <taxon>Bacteria</taxon>
        <taxon>Pseudomonadati</taxon>
        <taxon>Pseudomonadota</taxon>
        <taxon>Gammaproteobacteria</taxon>
        <taxon>Enterobacterales</taxon>
        <taxon>Yersiniaceae</taxon>
        <taxon>Rouxiella</taxon>
    </lineage>
</organism>
<dbReference type="InterPro" id="IPR011991">
    <property type="entry name" value="ArsR-like_HTH"/>
</dbReference>